<dbReference type="Gene3D" id="3.40.5.50">
    <property type="match status" value="1"/>
</dbReference>
<keyword evidence="4" id="KW-1185">Reference proteome</keyword>
<organism evidence="3 4">
    <name type="scientific">Methanobrevibacter millerae</name>
    <dbReference type="NCBI Taxonomy" id="230361"/>
    <lineage>
        <taxon>Archaea</taxon>
        <taxon>Methanobacteriati</taxon>
        <taxon>Methanobacteriota</taxon>
        <taxon>Methanomada group</taxon>
        <taxon>Methanobacteria</taxon>
        <taxon>Methanobacteriales</taxon>
        <taxon>Methanobacteriaceae</taxon>
        <taxon>Methanobrevibacter</taxon>
    </lineage>
</organism>
<reference evidence="3 4" key="1">
    <citation type="submission" date="2015-04" db="EMBL/GenBank/DDBJ databases">
        <title>The complete genome sequence of the rumen methanogen Methanobrevibacter millerae SM9.</title>
        <authorList>
            <person name="Leahy S.C."/>
            <person name="Kelly W.J."/>
            <person name="Pacheco D.M."/>
            <person name="Li D."/>
            <person name="Altermann E."/>
            <person name="Attwood G.T."/>
        </authorList>
    </citation>
    <scope>NUCLEOTIDE SEQUENCE [LARGE SCALE GENOMIC DNA]</scope>
    <source>
        <strain evidence="3 4">SM9</strain>
    </source>
</reference>
<sequence length="329" mass="37528">MDLYQYLRKIQKKERDNGTLAHVEESFYDDIHKYINELKQSAIDDPFSDVYNTLNEARRIATEICERREHKITNAAVLNMNRSYHLFSGKQEFDLVDSIPLNLTPEEETFYFSVIETLKNHRLNLSGQEVPKVSKKDDVEDIPEEEPIKSPSNSLSDVADAAIDDVKVEDDVLQKADETLNSQDKPSSDAGDVSVDEKPVTSGDDVLDRLDKISKAKVITDEVREPIEKQIANSSVSKVPEIKKDVPKKQDKFDDIEILDNDDQFIDLDVPKRTKESEIVTILVLDDVDSIMGIDEKVYGPFRSQDIVTLPKINANIFVKNRKARFVKI</sequence>
<dbReference type="Pfam" id="PF22090">
    <property type="entry name" value="Gins51_C"/>
    <property type="match status" value="1"/>
</dbReference>
<dbReference type="CDD" id="cd11714">
    <property type="entry name" value="GINS_A_archaea"/>
    <property type="match status" value="1"/>
</dbReference>
<feature type="domain" description="Gins51 C-terminal" evidence="2">
    <location>
        <begin position="281"/>
        <end position="325"/>
    </location>
</feature>
<dbReference type="Proteomes" id="UP000067738">
    <property type="component" value="Chromosome"/>
</dbReference>
<dbReference type="GeneID" id="26735159"/>
<evidence type="ECO:0000313" key="4">
    <source>
        <dbReference type="Proteomes" id="UP000067738"/>
    </source>
</evidence>
<evidence type="ECO:0000256" key="1">
    <source>
        <dbReference type="SAM" id="MobiDB-lite"/>
    </source>
</evidence>
<feature type="region of interest" description="Disordered" evidence="1">
    <location>
        <begin position="177"/>
        <end position="203"/>
    </location>
</feature>
<dbReference type="PATRIC" id="fig|230361.4.peg.182"/>
<evidence type="ECO:0000313" key="3">
    <source>
        <dbReference type="EMBL" id="ALT67990.1"/>
    </source>
</evidence>
<name>A0A0U3DJ48_9EURY</name>
<dbReference type="KEGG" id="mmil:sm9_0181"/>
<proteinExistence type="predicted"/>
<dbReference type="AlphaFoldDB" id="A0A0U3DJ48"/>
<dbReference type="OrthoDB" id="82417at2157"/>
<dbReference type="EMBL" id="CP011266">
    <property type="protein sequence ID" value="ALT67990.1"/>
    <property type="molecule type" value="Genomic_DNA"/>
</dbReference>
<gene>
    <name evidence="3" type="ORF">sm9_0181</name>
</gene>
<accession>A0A0U3DJ48</accession>
<evidence type="ECO:0000259" key="2">
    <source>
        <dbReference type="Pfam" id="PF22090"/>
    </source>
</evidence>
<feature type="region of interest" description="Disordered" evidence="1">
    <location>
        <begin position="129"/>
        <end position="156"/>
    </location>
</feature>
<dbReference type="InterPro" id="IPR054314">
    <property type="entry name" value="Gins51_C"/>
</dbReference>
<protein>
    <recommendedName>
        <fullName evidence="2">Gins51 C-terminal domain-containing protein</fullName>
    </recommendedName>
</protein>
<dbReference type="RefSeq" id="WP_058738348.1">
    <property type="nucleotide sequence ID" value="NZ_CP011266.1"/>
</dbReference>